<evidence type="ECO:0000313" key="1">
    <source>
        <dbReference type="EMBL" id="GIY61725.1"/>
    </source>
</evidence>
<name>A0AAV4UWJ2_CAEEX</name>
<dbReference type="Proteomes" id="UP001054945">
    <property type="component" value="Unassembled WGS sequence"/>
</dbReference>
<accession>A0AAV4UWJ2</accession>
<sequence length="85" mass="9627">MIGVIHMHQKGPRTDEERTGAFLFKTSPEENESRLDRPLELTVQHQMGEVFSHRAFSFLKAVAKANPANGFEPQPFCIQPCLPFS</sequence>
<keyword evidence="2" id="KW-1185">Reference proteome</keyword>
<evidence type="ECO:0000313" key="2">
    <source>
        <dbReference type="Proteomes" id="UP001054945"/>
    </source>
</evidence>
<protein>
    <submittedName>
        <fullName evidence="1">Uncharacterized protein</fullName>
    </submittedName>
</protein>
<comment type="caution">
    <text evidence="1">The sequence shown here is derived from an EMBL/GenBank/DDBJ whole genome shotgun (WGS) entry which is preliminary data.</text>
</comment>
<organism evidence="1 2">
    <name type="scientific">Caerostris extrusa</name>
    <name type="common">Bark spider</name>
    <name type="synonym">Caerostris bankana</name>
    <dbReference type="NCBI Taxonomy" id="172846"/>
    <lineage>
        <taxon>Eukaryota</taxon>
        <taxon>Metazoa</taxon>
        <taxon>Ecdysozoa</taxon>
        <taxon>Arthropoda</taxon>
        <taxon>Chelicerata</taxon>
        <taxon>Arachnida</taxon>
        <taxon>Araneae</taxon>
        <taxon>Araneomorphae</taxon>
        <taxon>Entelegynae</taxon>
        <taxon>Araneoidea</taxon>
        <taxon>Araneidae</taxon>
        <taxon>Caerostris</taxon>
    </lineage>
</organism>
<gene>
    <name evidence="1" type="ORF">CEXT_156721</name>
</gene>
<reference evidence="1 2" key="1">
    <citation type="submission" date="2021-06" db="EMBL/GenBank/DDBJ databases">
        <title>Caerostris extrusa draft genome.</title>
        <authorList>
            <person name="Kono N."/>
            <person name="Arakawa K."/>
        </authorList>
    </citation>
    <scope>NUCLEOTIDE SEQUENCE [LARGE SCALE GENOMIC DNA]</scope>
</reference>
<dbReference type="EMBL" id="BPLR01013506">
    <property type="protein sequence ID" value="GIY61725.1"/>
    <property type="molecule type" value="Genomic_DNA"/>
</dbReference>
<proteinExistence type="predicted"/>
<dbReference type="AlphaFoldDB" id="A0AAV4UWJ2"/>